<dbReference type="GO" id="GO:0032259">
    <property type="term" value="P:methylation"/>
    <property type="evidence" value="ECO:0007669"/>
    <property type="project" value="UniProtKB-KW"/>
</dbReference>
<evidence type="ECO:0000256" key="3">
    <source>
        <dbReference type="ARBA" id="ARBA00022691"/>
    </source>
</evidence>
<reference evidence="6 7" key="2">
    <citation type="submission" date="2016-10" db="EMBL/GenBank/DDBJ databases">
        <authorList>
            <person name="Varghese N."/>
            <person name="Submissions S."/>
        </authorList>
    </citation>
    <scope>NUCLEOTIDE SEQUENCE [LARGE SCALE GENOMIC DNA]</scope>
    <source>
        <strain evidence="6 7">DSM 24802</strain>
    </source>
</reference>
<dbReference type="CDD" id="cd02440">
    <property type="entry name" value="AdoMet_MTases"/>
    <property type="match status" value="1"/>
</dbReference>
<dbReference type="SUPFAM" id="SSF53335">
    <property type="entry name" value="S-adenosyl-L-methionine-dependent methyltransferases"/>
    <property type="match status" value="1"/>
</dbReference>
<dbReference type="Pfam" id="PF13649">
    <property type="entry name" value="Methyltransf_25"/>
    <property type="match status" value="1"/>
</dbReference>
<name>A0AAN4UNJ2_9RHOB</name>
<evidence type="ECO:0000313" key="7">
    <source>
        <dbReference type="Proteomes" id="UP000199541"/>
    </source>
</evidence>
<dbReference type="InterPro" id="IPR041698">
    <property type="entry name" value="Methyltransf_25"/>
</dbReference>
<evidence type="ECO:0000313" key="8">
    <source>
        <dbReference type="Proteomes" id="UP000634647"/>
    </source>
</evidence>
<reference evidence="5" key="1">
    <citation type="journal article" date="2014" name="Int. J. Syst. Evol. Microbiol.">
        <title>Complete genome sequence of Corynebacterium casei LMG S-19264T (=DSM 44701T), isolated from a smear-ripened cheese.</title>
        <authorList>
            <consortium name="US DOE Joint Genome Institute (JGI-PGF)"/>
            <person name="Walter F."/>
            <person name="Albersmeier A."/>
            <person name="Kalinowski J."/>
            <person name="Ruckert C."/>
        </authorList>
    </citation>
    <scope>NUCLEOTIDE SEQUENCE</scope>
    <source>
        <strain evidence="5">CGMCC 1.10859</strain>
    </source>
</reference>
<dbReference type="GO" id="GO:0008168">
    <property type="term" value="F:methyltransferase activity"/>
    <property type="evidence" value="ECO:0007669"/>
    <property type="project" value="UniProtKB-KW"/>
</dbReference>
<comment type="caution">
    <text evidence="5">The sequence shown here is derived from an EMBL/GenBank/DDBJ whole genome shotgun (WGS) entry which is preliminary data.</text>
</comment>
<evidence type="ECO:0000256" key="2">
    <source>
        <dbReference type="ARBA" id="ARBA00022679"/>
    </source>
</evidence>
<dbReference type="Proteomes" id="UP000199541">
    <property type="component" value="Unassembled WGS sequence"/>
</dbReference>
<dbReference type="EMBL" id="FNOB01000002">
    <property type="protein sequence ID" value="SDW31709.1"/>
    <property type="molecule type" value="Genomic_DNA"/>
</dbReference>
<proteinExistence type="predicted"/>
<sequence>MSASDPRSFWEDVYQTRRATSSGQPSAALVRVASGLTPGRALDLGSSNGDDVIWLAQQGWQALGVDISETACNRARQQAEALGLDGRARFEARDLSRGLPEGRFDLVTAFFLQSPVDLARNTILHAGADRVAPGGHLLVLAHAAPPPWASDDMKARAHEMPTVQSELDAIGYTPRQWIQMQAEIVHREGRGPDGTTAQLQDTFVLLQRRAD</sequence>
<organism evidence="5 8">
    <name type="scientific">Allgaiera indica</name>
    <dbReference type="NCBI Taxonomy" id="765699"/>
    <lineage>
        <taxon>Bacteria</taxon>
        <taxon>Pseudomonadati</taxon>
        <taxon>Pseudomonadota</taxon>
        <taxon>Alphaproteobacteria</taxon>
        <taxon>Rhodobacterales</taxon>
        <taxon>Paracoccaceae</taxon>
        <taxon>Allgaiera</taxon>
    </lineage>
</organism>
<evidence type="ECO:0000259" key="4">
    <source>
        <dbReference type="Pfam" id="PF13649"/>
    </source>
</evidence>
<dbReference type="InterPro" id="IPR029063">
    <property type="entry name" value="SAM-dependent_MTases_sf"/>
</dbReference>
<protein>
    <submittedName>
        <fullName evidence="5">16S RNA G1207 methylase RsmC</fullName>
    </submittedName>
    <submittedName>
        <fullName evidence="6">Methyltransferase domain-containing protein</fullName>
    </submittedName>
</protein>
<evidence type="ECO:0000313" key="6">
    <source>
        <dbReference type="EMBL" id="SDW31709.1"/>
    </source>
</evidence>
<feature type="domain" description="Methyltransferase" evidence="4">
    <location>
        <begin position="42"/>
        <end position="135"/>
    </location>
</feature>
<keyword evidence="2" id="KW-0808">Transferase</keyword>
<keyword evidence="7" id="KW-1185">Reference proteome</keyword>
<dbReference type="EMBL" id="BNAB01000002">
    <property type="protein sequence ID" value="GHD99187.1"/>
    <property type="molecule type" value="Genomic_DNA"/>
</dbReference>
<gene>
    <name evidence="5" type="ORF">GCM10008024_05560</name>
    <name evidence="6" type="ORF">SAMN05444006_102319</name>
</gene>
<dbReference type="PANTHER" id="PTHR43464">
    <property type="entry name" value="METHYLTRANSFERASE"/>
    <property type="match status" value="1"/>
</dbReference>
<dbReference type="Proteomes" id="UP000634647">
    <property type="component" value="Unassembled WGS sequence"/>
</dbReference>
<keyword evidence="3" id="KW-0949">S-adenosyl-L-methionine</keyword>
<dbReference type="Gene3D" id="3.40.50.150">
    <property type="entry name" value="Vaccinia Virus protein VP39"/>
    <property type="match status" value="1"/>
</dbReference>
<keyword evidence="1 5" id="KW-0489">Methyltransferase</keyword>
<dbReference type="PANTHER" id="PTHR43464:SF19">
    <property type="entry name" value="UBIQUINONE BIOSYNTHESIS O-METHYLTRANSFERASE, MITOCHONDRIAL"/>
    <property type="match status" value="1"/>
</dbReference>
<dbReference type="RefSeq" id="WP_035841802.1">
    <property type="nucleotide sequence ID" value="NZ_BNAB01000002.1"/>
</dbReference>
<reference evidence="5" key="3">
    <citation type="submission" date="2023-06" db="EMBL/GenBank/DDBJ databases">
        <authorList>
            <person name="Sun Q."/>
            <person name="Zhou Y."/>
        </authorList>
    </citation>
    <scope>NUCLEOTIDE SEQUENCE</scope>
    <source>
        <strain evidence="5">CGMCC 1.10859</strain>
    </source>
</reference>
<evidence type="ECO:0000256" key="1">
    <source>
        <dbReference type="ARBA" id="ARBA00022603"/>
    </source>
</evidence>
<evidence type="ECO:0000313" key="5">
    <source>
        <dbReference type="EMBL" id="GHD99187.1"/>
    </source>
</evidence>
<dbReference type="AlphaFoldDB" id="A0AAN4UNJ2"/>
<accession>A0AAN4UNJ2</accession>